<evidence type="ECO:0000256" key="6">
    <source>
        <dbReference type="SAM" id="SignalP"/>
    </source>
</evidence>
<feature type="signal peptide" evidence="6">
    <location>
        <begin position="1"/>
        <end position="20"/>
    </location>
</feature>
<dbReference type="AlphaFoldDB" id="A0A1W2G861"/>
<dbReference type="Pfam" id="PF07980">
    <property type="entry name" value="SusD_RagB"/>
    <property type="match status" value="1"/>
</dbReference>
<feature type="domain" description="RagB/SusD" evidence="7">
    <location>
        <begin position="342"/>
        <end position="505"/>
    </location>
</feature>
<name>A0A1W2G861_REIFA</name>
<dbReference type="SUPFAM" id="SSF48452">
    <property type="entry name" value="TPR-like"/>
    <property type="match status" value="1"/>
</dbReference>
<dbReference type="Proteomes" id="UP000192472">
    <property type="component" value="Unassembled WGS sequence"/>
</dbReference>
<evidence type="ECO:0000259" key="7">
    <source>
        <dbReference type="Pfam" id="PF07980"/>
    </source>
</evidence>
<accession>A0A1W2G861</accession>
<reference evidence="9 10" key="1">
    <citation type="submission" date="2017-04" db="EMBL/GenBank/DDBJ databases">
        <authorList>
            <person name="Afonso C.L."/>
            <person name="Miller P.J."/>
            <person name="Scott M.A."/>
            <person name="Spackman E."/>
            <person name="Goraichik I."/>
            <person name="Dimitrov K.M."/>
            <person name="Suarez D.L."/>
            <person name="Swayne D.E."/>
        </authorList>
    </citation>
    <scope>NUCLEOTIDE SEQUENCE [LARGE SCALE GENOMIC DNA]</scope>
    <source>
        <strain evidence="9 10">DSM 26133</strain>
    </source>
</reference>
<dbReference type="Gene3D" id="1.25.40.390">
    <property type="match status" value="1"/>
</dbReference>
<gene>
    <name evidence="9" type="ORF">SAMN04488029_1178</name>
</gene>
<evidence type="ECO:0000256" key="2">
    <source>
        <dbReference type="ARBA" id="ARBA00006275"/>
    </source>
</evidence>
<evidence type="ECO:0000259" key="8">
    <source>
        <dbReference type="Pfam" id="PF14322"/>
    </source>
</evidence>
<evidence type="ECO:0000256" key="3">
    <source>
        <dbReference type="ARBA" id="ARBA00022729"/>
    </source>
</evidence>
<keyword evidence="5" id="KW-0998">Cell outer membrane</keyword>
<proteinExistence type="inferred from homology"/>
<protein>
    <submittedName>
        <fullName evidence="9">Starch-binding associating with outer membrane</fullName>
    </submittedName>
</protein>
<dbReference type="STRING" id="692418.SAMN04488029_1178"/>
<dbReference type="Pfam" id="PF14322">
    <property type="entry name" value="SusD-like_3"/>
    <property type="match status" value="1"/>
</dbReference>
<evidence type="ECO:0000256" key="1">
    <source>
        <dbReference type="ARBA" id="ARBA00004442"/>
    </source>
</evidence>
<dbReference type="CDD" id="cd08977">
    <property type="entry name" value="SusD"/>
    <property type="match status" value="1"/>
</dbReference>
<evidence type="ECO:0000256" key="4">
    <source>
        <dbReference type="ARBA" id="ARBA00023136"/>
    </source>
</evidence>
<sequence>MKKILIVIIAVVLVSSCQDALEIPPQSNLELGNFFASVADFELALGGAYDVVASHQGPSNGFGSYFRGLMMMGRAGTDEMFVAQYDDHKYIGNYTYTPFSRVPADTYADQYRGISRCNVIIGKINENVVSMSTDSRNKILGEASFLRGFYYFQLARFFGGVPIITESTNINEFKNVRSTLAETYERVIADFKTAEENLPVTNEDGRATKYVAKTYLAKVYLQMSGVPLNDASAAALAASYAKDVIDNGPYDLEPVYGDIFELDNEHGIEYIFDAEYISSNNEGGQVGTWDGTLGPWENNISYKLGRATVELFDSYDPLDLRRARNVVDYLVINANGDTEPITDGTVYAYKWRHDPDPATRGYSTEWQSPFNFPLTRYADVLLTYAEAKWRDAGSSASYSDAEALLAINQVRRRGFGLDINSPQSVDLGSINEQALLDERKWELAFEGHRWVDLVRFGKLLETVQALTSEGSQFAAANIQEYHILYPIPAREIQISGGDLKQNPGYSTE</sequence>
<dbReference type="InterPro" id="IPR033985">
    <property type="entry name" value="SusD-like_N"/>
</dbReference>
<keyword evidence="3 6" id="KW-0732">Signal</keyword>
<comment type="similarity">
    <text evidence="2">Belongs to the SusD family.</text>
</comment>
<feature type="domain" description="SusD-like N-terminal" evidence="8">
    <location>
        <begin position="95"/>
        <end position="221"/>
    </location>
</feature>
<dbReference type="OrthoDB" id="636214at2"/>
<feature type="chain" id="PRO_5012868106" evidence="6">
    <location>
        <begin position="21"/>
        <end position="508"/>
    </location>
</feature>
<dbReference type="InterPro" id="IPR011990">
    <property type="entry name" value="TPR-like_helical_dom_sf"/>
</dbReference>
<evidence type="ECO:0000313" key="10">
    <source>
        <dbReference type="Proteomes" id="UP000192472"/>
    </source>
</evidence>
<evidence type="ECO:0000256" key="5">
    <source>
        <dbReference type="ARBA" id="ARBA00023237"/>
    </source>
</evidence>
<comment type="subcellular location">
    <subcellularLocation>
        <location evidence="1">Cell outer membrane</location>
    </subcellularLocation>
</comment>
<evidence type="ECO:0000313" key="9">
    <source>
        <dbReference type="EMBL" id="SMD32823.1"/>
    </source>
</evidence>
<dbReference type="RefSeq" id="WP_084371463.1">
    <property type="nucleotide sequence ID" value="NZ_FWYF01000001.1"/>
</dbReference>
<organism evidence="9 10">
    <name type="scientific">Reichenbachiella faecimaris</name>
    <dbReference type="NCBI Taxonomy" id="692418"/>
    <lineage>
        <taxon>Bacteria</taxon>
        <taxon>Pseudomonadati</taxon>
        <taxon>Bacteroidota</taxon>
        <taxon>Cytophagia</taxon>
        <taxon>Cytophagales</taxon>
        <taxon>Reichenbachiellaceae</taxon>
        <taxon>Reichenbachiella</taxon>
    </lineage>
</organism>
<dbReference type="PROSITE" id="PS51257">
    <property type="entry name" value="PROKAR_LIPOPROTEIN"/>
    <property type="match status" value="1"/>
</dbReference>
<dbReference type="InterPro" id="IPR012944">
    <property type="entry name" value="SusD_RagB_dom"/>
</dbReference>
<keyword evidence="4" id="KW-0472">Membrane</keyword>
<dbReference type="GO" id="GO:0009279">
    <property type="term" value="C:cell outer membrane"/>
    <property type="evidence" value="ECO:0007669"/>
    <property type="project" value="UniProtKB-SubCell"/>
</dbReference>
<dbReference type="EMBL" id="FWYF01000001">
    <property type="protein sequence ID" value="SMD32823.1"/>
    <property type="molecule type" value="Genomic_DNA"/>
</dbReference>
<keyword evidence="10" id="KW-1185">Reference proteome</keyword>